<reference evidence="1 2" key="1">
    <citation type="submission" date="2020-09" db="EMBL/GenBank/DDBJ databases">
        <title>Genome seq and assembly of Chryseobacterium sp.</title>
        <authorList>
            <person name="Chhetri G."/>
        </authorList>
    </citation>
    <scope>NUCLEOTIDE SEQUENCE [LARGE SCALE GENOMIC DNA]</scope>
    <source>
        <strain evidence="1 2">GCR10</strain>
    </source>
</reference>
<gene>
    <name evidence="1" type="ORF">IC610_02465</name>
</gene>
<protein>
    <submittedName>
        <fullName evidence="1">Uncharacterized protein</fullName>
    </submittedName>
</protein>
<dbReference type="RefSeq" id="WP_191735081.1">
    <property type="nucleotide sequence ID" value="NZ_JACYFS010000001.1"/>
</dbReference>
<dbReference type="Proteomes" id="UP000637299">
    <property type="component" value="Unassembled WGS sequence"/>
</dbReference>
<keyword evidence="2" id="KW-1185">Reference proteome</keyword>
<organism evidence="1 2">
    <name type="scientific">Chryseobacterium caseinilyticum</name>
    <dbReference type="NCBI Taxonomy" id="2771428"/>
    <lineage>
        <taxon>Bacteria</taxon>
        <taxon>Pseudomonadati</taxon>
        <taxon>Bacteroidota</taxon>
        <taxon>Flavobacteriia</taxon>
        <taxon>Flavobacteriales</taxon>
        <taxon>Weeksellaceae</taxon>
        <taxon>Chryseobacterium group</taxon>
        <taxon>Chryseobacterium</taxon>
    </lineage>
</organism>
<proteinExistence type="predicted"/>
<evidence type="ECO:0000313" key="1">
    <source>
        <dbReference type="EMBL" id="MBD8081282.1"/>
    </source>
</evidence>
<sequence length="120" mass="14361">MKIFLSAFFCSISLFLFSQKTYHFDYYLGYSSEIKCSKDRSSYEFYSLVNSKDQSYKANIIKGRKTRSGVMIADYPNDILYYFDLKNENFPIKNEDFIYVKLEKLKNVKKQFEDEFKTDS</sequence>
<name>A0ABR8Z7U3_9FLAO</name>
<evidence type="ECO:0000313" key="2">
    <source>
        <dbReference type="Proteomes" id="UP000637299"/>
    </source>
</evidence>
<dbReference type="EMBL" id="JACYFS010000001">
    <property type="protein sequence ID" value="MBD8081282.1"/>
    <property type="molecule type" value="Genomic_DNA"/>
</dbReference>
<accession>A0ABR8Z7U3</accession>
<comment type="caution">
    <text evidence="1">The sequence shown here is derived from an EMBL/GenBank/DDBJ whole genome shotgun (WGS) entry which is preliminary data.</text>
</comment>